<feature type="compositionally biased region" description="Basic residues" evidence="1">
    <location>
        <begin position="199"/>
        <end position="215"/>
    </location>
</feature>
<dbReference type="Pfam" id="PF12776">
    <property type="entry name" value="Myb_DNA-bind_3"/>
    <property type="match status" value="1"/>
</dbReference>
<feature type="region of interest" description="Disordered" evidence="1">
    <location>
        <begin position="151"/>
        <end position="174"/>
    </location>
</feature>
<keyword evidence="4" id="KW-1185">Reference proteome</keyword>
<comment type="caution">
    <text evidence="3">The sequence shown here is derived from an EMBL/GenBank/DDBJ whole genome shotgun (WGS) entry which is preliminary data.</text>
</comment>
<sequence>MDTNTQTYVGERGKNTCFWRKEEEEGLIDCLLELSGDQQWKGEGGFKNGYLNQLELMLNTKFPGCGLKAVPHIESKYKWVKDKYAVVSERVSRTSGFQWDDQTKMIKCERQAYEDFCKTHPKAGGLWRTHFPYLEKLYEVFGLDRATGITSELPNDSINNHEQETMNLDNDSDDDDDTSIYQSYFSVASDTQSQPPPAKKMKKEKTQKGSHKKRASQFVDLTSLDDMTTSFTGFMKDMSSHLATIASAMSTTQEREIEVVEQKKMLLSEIASLPGITQAEAIRAASLFSSNTSQMDVFFSSPNDDWKKEVVLDMLSRQG</sequence>
<dbReference type="InterPro" id="IPR024752">
    <property type="entry name" value="Myb/SANT-like_dom"/>
</dbReference>
<dbReference type="PANTHER" id="PTHR46250:SF15">
    <property type="entry name" value="OS01G0523800 PROTEIN"/>
    <property type="match status" value="1"/>
</dbReference>
<feature type="domain" description="Myb/SANT-like" evidence="2">
    <location>
        <begin position="19"/>
        <end position="114"/>
    </location>
</feature>
<protein>
    <recommendedName>
        <fullName evidence="2">Myb/SANT-like domain-containing protein</fullName>
    </recommendedName>
</protein>
<feature type="region of interest" description="Disordered" evidence="1">
    <location>
        <begin position="186"/>
        <end position="215"/>
    </location>
</feature>
<dbReference type="EMBL" id="JBDFQZ010000007">
    <property type="protein sequence ID" value="KAK9705671.1"/>
    <property type="molecule type" value="Genomic_DNA"/>
</dbReference>
<gene>
    <name evidence="3" type="ORF">RND81_07G075100</name>
</gene>
<evidence type="ECO:0000259" key="2">
    <source>
        <dbReference type="Pfam" id="PF12776"/>
    </source>
</evidence>
<evidence type="ECO:0000313" key="4">
    <source>
        <dbReference type="Proteomes" id="UP001443914"/>
    </source>
</evidence>
<reference evidence="3" key="1">
    <citation type="submission" date="2024-03" db="EMBL/GenBank/DDBJ databases">
        <title>WGS assembly of Saponaria officinalis var. Norfolk2.</title>
        <authorList>
            <person name="Jenkins J."/>
            <person name="Shu S."/>
            <person name="Grimwood J."/>
            <person name="Barry K."/>
            <person name="Goodstein D."/>
            <person name="Schmutz J."/>
            <person name="Leebens-Mack J."/>
            <person name="Osbourn A."/>
        </authorList>
    </citation>
    <scope>NUCLEOTIDE SEQUENCE [LARGE SCALE GENOMIC DNA]</scope>
    <source>
        <strain evidence="3">JIC</strain>
    </source>
</reference>
<dbReference type="Proteomes" id="UP001443914">
    <property type="component" value="Unassembled WGS sequence"/>
</dbReference>
<accession>A0AAW1JSS9</accession>
<name>A0AAW1JSS9_SAPOF</name>
<evidence type="ECO:0000313" key="3">
    <source>
        <dbReference type="EMBL" id="KAK9705671.1"/>
    </source>
</evidence>
<dbReference type="PANTHER" id="PTHR46250">
    <property type="entry name" value="MYB/SANT-LIKE DNA-BINDING DOMAIN PROTEIN-RELATED"/>
    <property type="match status" value="1"/>
</dbReference>
<dbReference type="AlphaFoldDB" id="A0AAW1JSS9"/>
<proteinExistence type="predicted"/>
<evidence type="ECO:0000256" key="1">
    <source>
        <dbReference type="SAM" id="MobiDB-lite"/>
    </source>
</evidence>
<organism evidence="3 4">
    <name type="scientific">Saponaria officinalis</name>
    <name type="common">Common soapwort</name>
    <name type="synonym">Lychnis saponaria</name>
    <dbReference type="NCBI Taxonomy" id="3572"/>
    <lineage>
        <taxon>Eukaryota</taxon>
        <taxon>Viridiplantae</taxon>
        <taxon>Streptophyta</taxon>
        <taxon>Embryophyta</taxon>
        <taxon>Tracheophyta</taxon>
        <taxon>Spermatophyta</taxon>
        <taxon>Magnoliopsida</taxon>
        <taxon>eudicotyledons</taxon>
        <taxon>Gunneridae</taxon>
        <taxon>Pentapetalae</taxon>
        <taxon>Caryophyllales</taxon>
        <taxon>Caryophyllaceae</taxon>
        <taxon>Caryophylleae</taxon>
        <taxon>Saponaria</taxon>
    </lineage>
</organism>